<name>A0A9N7W020_PLEPL</name>
<organism evidence="2 3">
    <name type="scientific">Pleuronectes platessa</name>
    <name type="common">European plaice</name>
    <dbReference type="NCBI Taxonomy" id="8262"/>
    <lineage>
        <taxon>Eukaryota</taxon>
        <taxon>Metazoa</taxon>
        <taxon>Chordata</taxon>
        <taxon>Craniata</taxon>
        <taxon>Vertebrata</taxon>
        <taxon>Euteleostomi</taxon>
        <taxon>Actinopterygii</taxon>
        <taxon>Neopterygii</taxon>
        <taxon>Teleostei</taxon>
        <taxon>Neoteleostei</taxon>
        <taxon>Acanthomorphata</taxon>
        <taxon>Carangaria</taxon>
        <taxon>Pleuronectiformes</taxon>
        <taxon>Pleuronectoidei</taxon>
        <taxon>Pleuronectidae</taxon>
        <taxon>Pleuronectes</taxon>
    </lineage>
</organism>
<comment type="caution">
    <text evidence="2">The sequence shown here is derived from an EMBL/GenBank/DDBJ whole genome shotgun (WGS) entry which is preliminary data.</text>
</comment>
<dbReference type="AlphaFoldDB" id="A0A9N7W020"/>
<feature type="compositionally biased region" description="Basic and acidic residues" evidence="1">
    <location>
        <begin position="45"/>
        <end position="58"/>
    </location>
</feature>
<feature type="compositionally biased region" description="Basic and acidic residues" evidence="1">
    <location>
        <begin position="66"/>
        <end position="77"/>
    </location>
</feature>
<evidence type="ECO:0000313" key="2">
    <source>
        <dbReference type="EMBL" id="CAB1457450.1"/>
    </source>
</evidence>
<proteinExistence type="predicted"/>
<gene>
    <name evidence="2" type="ORF">PLEPLA_LOCUS45274</name>
</gene>
<sequence length="107" mass="12204">MGEDAPPPTFITQSHTTLPSVWITLLKLRKPRGPEMTTSCMRSTLEPEHRLMTQDSKHYQGALKSSVDRKDDEDKPEVLCAESQEEDQLKKPRRKDTPVLNCPPHIP</sequence>
<protein>
    <submittedName>
        <fullName evidence="2">Uncharacterized protein</fullName>
    </submittedName>
</protein>
<dbReference type="EMBL" id="CADEAL010004342">
    <property type="protein sequence ID" value="CAB1457450.1"/>
    <property type="molecule type" value="Genomic_DNA"/>
</dbReference>
<dbReference type="Proteomes" id="UP001153269">
    <property type="component" value="Unassembled WGS sequence"/>
</dbReference>
<reference evidence="2" key="1">
    <citation type="submission" date="2020-03" db="EMBL/GenBank/DDBJ databases">
        <authorList>
            <person name="Weist P."/>
        </authorList>
    </citation>
    <scope>NUCLEOTIDE SEQUENCE</scope>
</reference>
<feature type="non-terminal residue" evidence="2">
    <location>
        <position position="107"/>
    </location>
</feature>
<keyword evidence="3" id="KW-1185">Reference proteome</keyword>
<evidence type="ECO:0000256" key="1">
    <source>
        <dbReference type="SAM" id="MobiDB-lite"/>
    </source>
</evidence>
<evidence type="ECO:0000313" key="3">
    <source>
        <dbReference type="Proteomes" id="UP001153269"/>
    </source>
</evidence>
<feature type="region of interest" description="Disordered" evidence="1">
    <location>
        <begin position="44"/>
        <end position="107"/>
    </location>
</feature>
<accession>A0A9N7W020</accession>